<name>A0AAD8A3Z6_DIPPU</name>
<proteinExistence type="predicted"/>
<feature type="non-terminal residue" evidence="1">
    <location>
        <position position="1"/>
    </location>
</feature>
<dbReference type="AlphaFoldDB" id="A0AAD8A3Z6"/>
<evidence type="ECO:0000313" key="2">
    <source>
        <dbReference type="Proteomes" id="UP001233999"/>
    </source>
</evidence>
<keyword evidence="2" id="KW-1185">Reference proteome</keyword>
<protein>
    <submittedName>
        <fullName evidence="1">Uncharacterized protein</fullName>
    </submittedName>
</protein>
<sequence>IVLQILFDPRIPFIYFYVKSNGSISDPWKFFISLCGLTADDRVSQTRQNLMNSIHDYSPSQLDGGSKYVIPLITVIAHDKVL</sequence>
<gene>
    <name evidence="1" type="ORF">L9F63_002145</name>
</gene>
<reference evidence="1" key="1">
    <citation type="journal article" date="2023" name="IScience">
        <title>Live-bearing cockroach genome reveals convergent evolutionary mechanisms linked to viviparity in insects and beyond.</title>
        <authorList>
            <person name="Fouks B."/>
            <person name="Harrison M.C."/>
            <person name="Mikhailova A.A."/>
            <person name="Marchal E."/>
            <person name="English S."/>
            <person name="Carruthers M."/>
            <person name="Jennings E.C."/>
            <person name="Chiamaka E.L."/>
            <person name="Frigard R.A."/>
            <person name="Pippel M."/>
            <person name="Attardo G.M."/>
            <person name="Benoit J.B."/>
            <person name="Bornberg-Bauer E."/>
            <person name="Tobe S.S."/>
        </authorList>
    </citation>
    <scope>NUCLEOTIDE SEQUENCE</scope>
    <source>
        <strain evidence="1">Stay&amp;Tobe</strain>
    </source>
</reference>
<accession>A0AAD8A3Z6</accession>
<dbReference type="EMBL" id="JASPKZ010003874">
    <property type="protein sequence ID" value="KAJ9591332.1"/>
    <property type="molecule type" value="Genomic_DNA"/>
</dbReference>
<reference evidence="1" key="2">
    <citation type="submission" date="2023-05" db="EMBL/GenBank/DDBJ databases">
        <authorList>
            <person name="Fouks B."/>
        </authorList>
    </citation>
    <scope>NUCLEOTIDE SEQUENCE</scope>
    <source>
        <strain evidence="1">Stay&amp;Tobe</strain>
        <tissue evidence="1">Testes</tissue>
    </source>
</reference>
<organism evidence="1 2">
    <name type="scientific">Diploptera punctata</name>
    <name type="common">Pacific beetle cockroach</name>
    <dbReference type="NCBI Taxonomy" id="6984"/>
    <lineage>
        <taxon>Eukaryota</taxon>
        <taxon>Metazoa</taxon>
        <taxon>Ecdysozoa</taxon>
        <taxon>Arthropoda</taxon>
        <taxon>Hexapoda</taxon>
        <taxon>Insecta</taxon>
        <taxon>Pterygota</taxon>
        <taxon>Neoptera</taxon>
        <taxon>Polyneoptera</taxon>
        <taxon>Dictyoptera</taxon>
        <taxon>Blattodea</taxon>
        <taxon>Blaberoidea</taxon>
        <taxon>Blaberidae</taxon>
        <taxon>Diplopterinae</taxon>
        <taxon>Diploptera</taxon>
    </lineage>
</organism>
<dbReference type="Proteomes" id="UP001233999">
    <property type="component" value="Unassembled WGS sequence"/>
</dbReference>
<comment type="caution">
    <text evidence="1">The sequence shown here is derived from an EMBL/GenBank/DDBJ whole genome shotgun (WGS) entry which is preliminary data.</text>
</comment>
<feature type="non-terminal residue" evidence="1">
    <location>
        <position position="82"/>
    </location>
</feature>
<evidence type="ECO:0000313" key="1">
    <source>
        <dbReference type="EMBL" id="KAJ9591332.1"/>
    </source>
</evidence>